<dbReference type="Gene3D" id="3.40.50.1110">
    <property type="entry name" value="SGNH hydrolase"/>
    <property type="match status" value="1"/>
</dbReference>
<dbReference type="InterPro" id="IPR045136">
    <property type="entry name" value="Iah1-like"/>
</dbReference>
<proteinExistence type="predicted"/>
<dbReference type="InterPro" id="IPR036514">
    <property type="entry name" value="SGNH_hydro_sf"/>
</dbReference>
<sequence>MTPPPYYHEKYAAYCAEVGRGLPLRDNRTVSEYAEACFKVGQKCEVDVVNLYQEMIKDENWPRYLIDGLHFSHAGSVLVYALLWPHIAKRVQVNKMILPPWNEIDLLHPEKDLKQH</sequence>
<name>A0A087TUE2_STEMI</name>
<protein>
    <submittedName>
        <fullName evidence="1">Isoamyl acetate-hydrolyzing esterase 1-like protein</fullName>
    </submittedName>
</protein>
<dbReference type="PANTHER" id="PTHR14209:SF19">
    <property type="entry name" value="ISOAMYL ACETATE-HYDROLYZING ESTERASE 1 HOMOLOG"/>
    <property type="match status" value="1"/>
</dbReference>
<organism evidence="1 2">
    <name type="scientific">Stegodyphus mimosarum</name>
    <name type="common">African social velvet spider</name>
    <dbReference type="NCBI Taxonomy" id="407821"/>
    <lineage>
        <taxon>Eukaryota</taxon>
        <taxon>Metazoa</taxon>
        <taxon>Ecdysozoa</taxon>
        <taxon>Arthropoda</taxon>
        <taxon>Chelicerata</taxon>
        <taxon>Arachnida</taxon>
        <taxon>Araneae</taxon>
        <taxon>Araneomorphae</taxon>
        <taxon>Entelegynae</taxon>
        <taxon>Eresoidea</taxon>
        <taxon>Eresidae</taxon>
        <taxon>Stegodyphus</taxon>
    </lineage>
</organism>
<evidence type="ECO:0000313" key="2">
    <source>
        <dbReference type="Proteomes" id="UP000054359"/>
    </source>
</evidence>
<dbReference type="OMA" id="IKYAVIH"/>
<dbReference type="STRING" id="407821.A0A087TUE2"/>
<dbReference type="Proteomes" id="UP000054359">
    <property type="component" value="Unassembled WGS sequence"/>
</dbReference>
<dbReference type="OrthoDB" id="671439at2759"/>
<dbReference type="SUPFAM" id="SSF52266">
    <property type="entry name" value="SGNH hydrolase"/>
    <property type="match status" value="1"/>
</dbReference>
<accession>A0A087TUE2</accession>
<reference evidence="1 2" key="1">
    <citation type="submission" date="2013-11" db="EMBL/GenBank/DDBJ databases">
        <title>Genome sequencing of Stegodyphus mimosarum.</title>
        <authorList>
            <person name="Bechsgaard J."/>
        </authorList>
    </citation>
    <scope>NUCLEOTIDE SEQUENCE [LARGE SCALE GENOMIC DNA]</scope>
</reference>
<dbReference type="PANTHER" id="PTHR14209">
    <property type="entry name" value="ISOAMYL ACETATE-HYDROLYZING ESTERASE 1"/>
    <property type="match status" value="1"/>
</dbReference>
<feature type="non-terminal residue" evidence="1">
    <location>
        <position position="116"/>
    </location>
</feature>
<evidence type="ECO:0000313" key="1">
    <source>
        <dbReference type="EMBL" id="KFM68731.1"/>
    </source>
</evidence>
<dbReference type="AlphaFoldDB" id="A0A087TUE2"/>
<gene>
    <name evidence="1" type="ORF">X975_00125</name>
</gene>
<dbReference type="EMBL" id="KK116783">
    <property type="protein sequence ID" value="KFM68731.1"/>
    <property type="molecule type" value="Genomic_DNA"/>
</dbReference>
<keyword evidence="2" id="KW-1185">Reference proteome</keyword>